<dbReference type="GO" id="GO:0015420">
    <property type="term" value="F:ABC-type vitamin B12 transporter activity"/>
    <property type="evidence" value="ECO:0007669"/>
    <property type="project" value="UniProtKB-UniRule"/>
</dbReference>
<evidence type="ECO:0000313" key="7">
    <source>
        <dbReference type="EMBL" id="OPX48199.1"/>
    </source>
</evidence>
<dbReference type="Gene3D" id="3.40.50.880">
    <property type="match status" value="1"/>
</dbReference>
<dbReference type="RefSeq" id="WP_080022560.1">
    <property type="nucleotide sequence ID" value="NZ_LTAY01000035.1"/>
</dbReference>
<dbReference type="EMBL" id="LTAY01000035">
    <property type="protein sequence ID" value="OPX48199.1"/>
    <property type="molecule type" value="Genomic_DNA"/>
</dbReference>
<dbReference type="OrthoDB" id="9808302at2"/>
<dbReference type="InterPro" id="IPR004459">
    <property type="entry name" value="CobQ_synth"/>
</dbReference>
<name>A0A1V4SXP5_9CLOT</name>
<dbReference type="PANTHER" id="PTHR21343:SF1">
    <property type="entry name" value="COBYRIC ACID SYNTHASE"/>
    <property type="match status" value="1"/>
</dbReference>
<dbReference type="Pfam" id="PF07685">
    <property type="entry name" value="GATase_3"/>
    <property type="match status" value="1"/>
</dbReference>
<keyword evidence="3 4" id="KW-0315">Glutamine amidotransferase</keyword>
<dbReference type="InterPro" id="IPR027417">
    <property type="entry name" value="P-loop_NTPase"/>
</dbReference>
<dbReference type="Gene3D" id="3.40.50.300">
    <property type="entry name" value="P-loop containing nucleotide triphosphate hydrolases"/>
    <property type="match status" value="1"/>
</dbReference>
<comment type="function">
    <text evidence="4">Catalyzes amidations at positions B, D, E, and G on adenosylcobyrinic A,C-diamide. NH(2) groups are provided by glutamine, and one molecule of ATP is hydrogenolyzed for each amidation.</text>
</comment>
<comment type="caution">
    <text evidence="7">The sequence shown here is derived from an EMBL/GenBank/DDBJ whole genome shotgun (WGS) entry which is preliminary data.</text>
</comment>
<dbReference type="GO" id="GO:0009236">
    <property type="term" value="P:cobalamin biosynthetic process"/>
    <property type="evidence" value="ECO:0007669"/>
    <property type="project" value="UniProtKB-UniRule"/>
</dbReference>
<feature type="domain" description="CobB/CobQ-like glutamine amidotransferase" evidence="6">
    <location>
        <begin position="249"/>
        <end position="430"/>
    </location>
</feature>
<dbReference type="HAMAP" id="MF_00028">
    <property type="entry name" value="CobQ"/>
    <property type="match status" value="1"/>
</dbReference>
<dbReference type="CDD" id="cd05389">
    <property type="entry name" value="CobQ_N"/>
    <property type="match status" value="1"/>
</dbReference>
<dbReference type="InterPro" id="IPR011698">
    <property type="entry name" value="GATase_3"/>
</dbReference>
<gene>
    <name evidence="7" type="primary">cobQ_2</name>
    <name evidence="4" type="synonym">cobQ</name>
    <name evidence="7" type="ORF">CLTHE_13310</name>
</gene>
<dbReference type="SUPFAM" id="SSF52540">
    <property type="entry name" value="P-loop containing nucleoside triphosphate hydrolases"/>
    <property type="match status" value="1"/>
</dbReference>
<evidence type="ECO:0000259" key="5">
    <source>
        <dbReference type="Pfam" id="PF01656"/>
    </source>
</evidence>
<evidence type="ECO:0000256" key="2">
    <source>
        <dbReference type="ARBA" id="ARBA00022573"/>
    </source>
</evidence>
<comment type="similarity">
    <text evidence="4">Belongs to the CobB/CobQ family. CobQ subfamily.</text>
</comment>
<dbReference type="NCBIfam" id="NF001989">
    <property type="entry name" value="PRK00784.1"/>
    <property type="match status" value="1"/>
</dbReference>
<evidence type="ECO:0000256" key="4">
    <source>
        <dbReference type="HAMAP-Rule" id="MF_00028"/>
    </source>
</evidence>
<evidence type="ECO:0000256" key="3">
    <source>
        <dbReference type="ARBA" id="ARBA00022962"/>
    </source>
</evidence>
<evidence type="ECO:0000313" key="8">
    <source>
        <dbReference type="Proteomes" id="UP000191448"/>
    </source>
</evidence>
<dbReference type="AlphaFoldDB" id="A0A1V4SXP5"/>
<dbReference type="GO" id="GO:0003824">
    <property type="term" value="F:catalytic activity"/>
    <property type="evidence" value="ECO:0007669"/>
    <property type="project" value="InterPro"/>
</dbReference>
<organism evidence="7 8">
    <name type="scientific">Clostridium thermobutyricum DSM 4928</name>
    <dbReference type="NCBI Taxonomy" id="1121339"/>
    <lineage>
        <taxon>Bacteria</taxon>
        <taxon>Bacillati</taxon>
        <taxon>Bacillota</taxon>
        <taxon>Clostridia</taxon>
        <taxon>Eubacteriales</taxon>
        <taxon>Clostridiaceae</taxon>
        <taxon>Clostridium</taxon>
    </lineage>
</organism>
<dbReference type="PANTHER" id="PTHR21343">
    <property type="entry name" value="DETHIOBIOTIN SYNTHETASE"/>
    <property type="match status" value="1"/>
</dbReference>
<dbReference type="UniPathway" id="UPA00148"/>
<feature type="active site" evidence="4">
    <location>
        <position position="422"/>
    </location>
</feature>
<keyword evidence="2 4" id="KW-0169">Cobalamin biosynthesis</keyword>
<dbReference type="NCBIfam" id="TIGR00313">
    <property type="entry name" value="cobQ"/>
    <property type="match status" value="1"/>
</dbReference>
<dbReference type="Proteomes" id="UP000191448">
    <property type="component" value="Unassembled WGS sequence"/>
</dbReference>
<evidence type="ECO:0000259" key="6">
    <source>
        <dbReference type="Pfam" id="PF07685"/>
    </source>
</evidence>
<dbReference type="PROSITE" id="PS51274">
    <property type="entry name" value="GATASE_COBBQ"/>
    <property type="match status" value="1"/>
</dbReference>
<dbReference type="CDD" id="cd01750">
    <property type="entry name" value="GATase1_CobQ"/>
    <property type="match status" value="1"/>
</dbReference>
<proteinExistence type="inferred from homology"/>
<feature type="active site" description="Nucleophile" evidence="4">
    <location>
        <position position="328"/>
    </location>
</feature>
<reference evidence="7 8" key="1">
    <citation type="submission" date="2016-02" db="EMBL/GenBank/DDBJ databases">
        <title>Genome sequence of Clostridium thermobutyricum DSM 4928.</title>
        <authorList>
            <person name="Poehlein A."/>
            <person name="Daniel R."/>
        </authorList>
    </citation>
    <scope>NUCLEOTIDE SEQUENCE [LARGE SCALE GENOMIC DNA]</scope>
    <source>
        <strain evidence="7 8">DSM 4928</strain>
    </source>
</reference>
<dbReference type="InterPro" id="IPR002586">
    <property type="entry name" value="CobQ/CobB/MinD/ParA_Nub-bd_dom"/>
</dbReference>
<dbReference type="InterPro" id="IPR033949">
    <property type="entry name" value="CobQ_GATase1"/>
</dbReference>
<comment type="pathway">
    <text evidence="1 4">Cofactor biosynthesis; adenosylcobalamin biosynthesis.</text>
</comment>
<sequence>MKKRIMILGTSSSVGKSTIATAFCKYFKDKGLDVSPYKALNISLNSYITEDGDEIGRSQAVQAEACNIEPKEYMNPILMKPGGGKTQVIARGKVLCTINAYKYKELNSILKEKAYEAFLLAEKEHEMLVLEGSGGCAELNLRKTDIANMNTALKTNTPVILVADIEKGGVFASVVGTLSILPKEEKRLIKGIIINKFRGNPEFFKEGVEIIENLTGVKVLGVMPYKKLNIEEEDGQTDIFKNKAKRKINIGVIKFPHMSNFTDLNYISTFDEIGVKYIENKEELQSIDIIVIPGSKNTIEDLRYIKANGFSKEIYKAQNEGKLILGICGGFQMLGKLLEDPYEIEGNIKEEEGLNLLPIKTIFEKEKITKRTKVKDNLGIEIEGYEIHNGRSFSLDEDKMWLKDGERVVGMKCGNVYGTYLHGILDNEEFIKHFIKDIEIKESYKSLKEKEYKKLKETLEENIDMKYVEKIIEEWEY</sequence>
<dbReference type="SUPFAM" id="SSF52317">
    <property type="entry name" value="Class I glutamine amidotransferase-like"/>
    <property type="match status" value="1"/>
</dbReference>
<dbReference type="InterPro" id="IPR047045">
    <property type="entry name" value="CobQ_N"/>
</dbReference>
<protein>
    <recommendedName>
        <fullName evidence="4">Cobyric acid synthase</fullName>
    </recommendedName>
</protein>
<accession>A0A1V4SXP5</accession>
<dbReference type="InterPro" id="IPR029062">
    <property type="entry name" value="Class_I_gatase-like"/>
</dbReference>
<evidence type="ECO:0000256" key="1">
    <source>
        <dbReference type="ARBA" id="ARBA00004953"/>
    </source>
</evidence>
<feature type="domain" description="CobQ/CobB/MinD/ParA nucleotide binding" evidence="5">
    <location>
        <begin position="5"/>
        <end position="229"/>
    </location>
</feature>
<dbReference type="Pfam" id="PF01656">
    <property type="entry name" value="CbiA"/>
    <property type="match status" value="1"/>
</dbReference>